<reference evidence="4" key="1">
    <citation type="journal article" date="2023" name="Commun. Biol.">
        <title>Genome analysis of Parmales, the sister group of diatoms, reveals the evolutionary specialization of diatoms from phago-mixotrophs to photoautotrophs.</title>
        <authorList>
            <person name="Ban H."/>
            <person name="Sato S."/>
            <person name="Yoshikawa S."/>
            <person name="Yamada K."/>
            <person name="Nakamura Y."/>
            <person name="Ichinomiya M."/>
            <person name="Sato N."/>
            <person name="Blanc-Mathieu R."/>
            <person name="Endo H."/>
            <person name="Kuwata A."/>
            <person name="Ogata H."/>
        </authorList>
    </citation>
    <scope>NUCLEOTIDE SEQUENCE [LARGE SCALE GENOMIC DNA]</scope>
    <source>
        <strain evidence="4">NIES 3700</strain>
    </source>
</reference>
<dbReference type="SUPFAM" id="SSF89919">
    <property type="entry name" value="Ribosome-binding factor A, RbfA"/>
    <property type="match status" value="1"/>
</dbReference>
<organism evidence="3 4">
    <name type="scientific">Triparma laevis f. longispina</name>
    <dbReference type="NCBI Taxonomy" id="1714387"/>
    <lineage>
        <taxon>Eukaryota</taxon>
        <taxon>Sar</taxon>
        <taxon>Stramenopiles</taxon>
        <taxon>Ochrophyta</taxon>
        <taxon>Bolidophyceae</taxon>
        <taxon>Parmales</taxon>
        <taxon>Triparmaceae</taxon>
        <taxon>Triparma</taxon>
    </lineage>
</organism>
<gene>
    <name evidence="3" type="ORF">TrLO_g10002</name>
</gene>
<keyword evidence="2" id="KW-0732">Signal</keyword>
<comment type="caution">
    <text evidence="3">The sequence shown here is derived from an EMBL/GenBank/DDBJ whole genome shotgun (WGS) entry which is preliminary data.</text>
</comment>
<evidence type="ECO:0000256" key="1">
    <source>
        <dbReference type="SAM" id="MobiDB-lite"/>
    </source>
</evidence>
<keyword evidence="4" id="KW-1185">Reference proteome</keyword>
<dbReference type="EMBL" id="BRXW01000440">
    <property type="protein sequence ID" value="GMH54950.1"/>
    <property type="molecule type" value="Genomic_DNA"/>
</dbReference>
<feature type="compositionally biased region" description="Acidic residues" evidence="1">
    <location>
        <begin position="219"/>
        <end position="241"/>
    </location>
</feature>
<protein>
    <recommendedName>
        <fullName evidence="5">Ribosome-binding factor A</fullName>
    </recommendedName>
</protein>
<dbReference type="InterPro" id="IPR000238">
    <property type="entry name" value="RbfA"/>
</dbReference>
<evidence type="ECO:0000313" key="3">
    <source>
        <dbReference type="EMBL" id="GMH54950.1"/>
    </source>
</evidence>
<dbReference type="OrthoDB" id="42420at2759"/>
<proteinExistence type="predicted"/>
<feature type="chain" id="PRO_5040848282" description="Ribosome-binding factor A" evidence="2">
    <location>
        <begin position="23"/>
        <end position="255"/>
    </location>
</feature>
<dbReference type="GO" id="GO:0043024">
    <property type="term" value="F:ribosomal small subunit binding"/>
    <property type="evidence" value="ECO:0007669"/>
    <property type="project" value="TreeGrafter"/>
</dbReference>
<evidence type="ECO:0000256" key="2">
    <source>
        <dbReference type="SAM" id="SignalP"/>
    </source>
</evidence>
<dbReference type="PANTHER" id="PTHR33515:SF1">
    <property type="entry name" value="RIBOSOME-BINDING FACTOR A, CHLOROPLASTIC-RELATED"/>
    <property type="match status" value="1"/>
</dbReference>
<evidence type="ECO:0000313" key="4">
    <source>
        <dbReference type="Proteomes" id="UP001165122"/>
    </source>
</evidence>
<dbReference type="InterPro" id="IPR015946">
    <property type="entry name" value="KH_dom-like_a/b"/>
</dbReference>
<dbReference type="InterPro" id="IPR023799">
    <property type="entry name" value="RbfA_dom_sf"/>
</dbReference>
<sequence>MNNHASLLAIILIVLSTNLSTSFTLQTSSTLLTRHLKKHSTRSTLHMARGYSDRKANSATIKSKRQNRVGETVRAEVAGILFNGYEVKCDKPLDASLRSQISVLDADVSPDLRQARISVSILSAPKNDDNILPPEIAKRRIFSWLTSNTPQIRHALAQRLSHMKGIPHLTFVLSDIGSAVSVMNLIDKISNEGYTRENLGRFGGEGEEMPEGFYLDEDEDEEEYLDDGELEDEEDDEDDDLLNLNVEWNDDDDDE</sequence>
<dbReference type="PANTHER" id="PTHR33515">
    <property type="entry name" value="RIBOSOME-BINDING FACTOR A, CHLOROPLASTIC-RELATED"/>
    <property type="match status" value="1"/>
</dbReference>
<dbReference type="Proteomes" id="UP001165122">
    <property type="component" value="Unassembled WGS sequence"/>
</dbReference>
<accession>A0A9W7DUQ3</accession>
<dbReference type="Pfam" id="PF02033">
    <property type="entry name" value="RBFA"/>
    <property type="match status" value="1"/>
</dbReference>
<dbReference type="Gene3D" id="3.30.300.20">
    <property type="match status" value="1"/>
</dbReference>
<evidence type="ECO:0008006" key="5">
    <source>
        <dbReference type="Google" id="ProtNLM"/>
    </source>
</evidence>
<feature type="region of interest" description="Disordered" evidence="1">
    <location>
        <begin position="219"/>
        <end position="255"/>
    </location>
</feature>
<dbReference type="GO" id="GO:0006364">
    <property type="term" value="P:rRNA processing"/>
    <property type="evidence" value="ECO:0007669"/>
    <property type="project" value="InterPro"/>
</dbReference>
<feature type="signal peptide" evidence="2">
    <location>
        <begin position="1"/>
        <end position="22"/>
    </location>
</feature>
<name>A0A9W7DUQ3_9STRA</name>
<dbReference type="AlphaFoldDB" id="A0A9W7DUQ3"/>
<dbReference type="GO" id="GO:0005829">
    <property type="term" value="C:cytosol"/>
    <property type="evidence" value="ECO:0007669"/>
    <property type="project" value="TreeGrafter"/>
</dbReference>